<dbReference type="STRING" id="31234.E3M421"/>
<dbReference type="Proteomes" id="UP000008281">
    <property type="component" value="Unassembled WGS sequence"/>
</dbReference>
<dbReference type="eggNOG" id="KOG4297">
    <property type="taxonomic scope" value="Eukaryota"/>
</dbReference>
<evidence type="ECO:0000313" key="2">
    <source>
        <dbReference type="Proteomes" id="UP000008281"/>
    </source>
</evidence>
<dbReference type="InParanoid" id="E3M421"/>
<dbReference type="KEGG" id="crq:GCK72_005831"/>
<dbReference type="InterPro" id="IPR021942">
    <property type="entry name" value="DUF3557"/>
</dbReference>
<keyword evidence="2" id="KW-1185">Reference proteome</keyword>
<evidence type="ECO:0000313" key="1">
    <source>
        <dbReference type="EMBL" id="EFO91598.1"/>
    </source>
</evidence>
<dbReference type="FunCoup" id="E3M421">
    <property type="interactions" value="613"/>
</dbReference>
<dbReference type="EMBL" id="DS268424">
    <property type="protein sequence ID" value="EFO91598.1"/>
    <property type="molecule type" value="Genomic_DNA"/>
</dbReference>
<dbReference type="AlphaFoldDB" id="E3M421"/>
<proteinExistence type="predicted"/>
<evidence type="ECO:0008006" key="3">
    <source>
        <dbReference type="Google" id="ProtNLM"/>
    </source>
</evidence>
<name>E3M421_CAERE</name>
<dbReference type="PANTHER" id="PTHR31379:SF4">
    <property type="entry name" value="F-BOX C PROTEIN-RELATED"/>
    <property type="match status" value="1"/>
</dbReference>
<reference evidence="1" key="1">
    <citation type="submission" date="2007-07" db="EMBL/GenBank/DDBJ databases">
        <title>PCAP assembly of the Caenorhabditis remanei genome.</title>
        <authorList>
            <consortium name="The Caenorhabditis remanei Sequencing Consortium"/>
            <person name="Wilson R.K."/>
        </authorList>
    </citation>
    <scope>NUCLEOTIDE SEQUENCE [LARGE SCALE GENOMIC DNA]</scope>
    <source>
        <strain evidence="1">PB4641</strain>
    </source>
</reference>
<dbReference type="HOGENOM" id="CLU_950729_0_0_1"/>
<dbReference type="OrthoDB" id="5874530at2759"/>
<dbReference type="PANTHER" id="PTHR31379">
    <property type="entry name" value="F-BOX C PROTEIN-RELATED-RELATED"/>
    <property type="match status" value="1"/>
</dbReference>
<sequence length="293" mass="34748">MNFDCWKDVFQHISLEKRSQLSRMNPQFRNLHNRLKMNFESFVISDGSPKSQVIIDGKYIWNIQEDSPESSVVWREREQVCDKEYFYLSRYELLRKLVEFYLNRSGTAIRYLDITNHPYGLELCEPLKVHHLKWKLSICSSRYDYTTWFNCLRFHPIEKVEIDLDGEDNTVLSEDVISSAWELCIKTRIPLPIQAIMSFKSKVLSVNQEISSEEVLKLCERWIYEKRTIGTRITFEKSENEDLESIGSILKEKYLVNQKTSKYGGIVLEIQQNNVKLQIYEIETVKFSIEVIE</sequence>
<dbReference type="CTD" id="9820870"/>
<dbReference type="GeneID" id="9820870"/>
<accession>E3M421</accession>
<organism evidence="2">
    <name type="scientific">Caenorhabditis remanei</name>
    <name type="common">Caenorhabditis vulgaris</name>
    <dbReference type="NCBI Taxonomy" id="31234"/>
    <lineage>
        <taxon>Eukaryota</taxon>
        <taxon>Metazoa</taxon>
        <taxon>Ecdysozoa</taxon>
        <taxon>Nematoda</taxon>
        <taxon>Chromadorea</taxon>
        <taxon>Rhabditida</taxon>
        <taxon>Rhabditina</taxon>
        <taxon>Rhabditomorpha</taxon>
        <taxon>Rhabditoidea</taxon>
        <taxon>Rhabditidae</taxon>
        <taxon>Peloderinae</taxon>
        <taxon>Caenorhabditis</taxon>
    </lineage>
</organism>
<dbReference type="RefSeq" id="XP_003109089.2">
    <property type="nucleotide sequence ID" value="XM_003109041.2"/>
</dbReference>
<protein>
    <recommendedName>
        <fullName evidence="3">F-box associated domain-containing protein</fullName>
    </recommendedName>
</protein>
<gene>
    <name evidence="1" type="ORF">CRE_11844</name>
</gene>
<dbReference type="OMA" id="RYDYTTW"/>